<evidence type="ECO:0000256" key="6">
    <source>
        <dbReference type="ARBA" id="ARBA00022692"/>
    </source>
</evidence>
<comment type="subcellular location">
    <subcellularLocation>
        <location evidence="1">Cell outer membrane</location>
        <topology evidence="1">Multi-pass membrane protein</topology>
    </subcellularLocation>
</comment>
<evidence type="ECO:0000256" key="10">
    <source>
        <dbReference type="ARBA" id="ARBA00023114"/>
    </source>
</evidence>
<dbReference type="PANTHER" id="PTHR33619:SF3">
    <property type="entry name" value="POLYSACCHARIDE EXPORT PROTEIN GFCE-RELATED"/>
    <property type="match status" value="1"/>
</dbReference>
<keyword evidence="4" id="KW-1134">Transmembrane beta strand</keyword>
<evidence type="ECO:0000256" key="13">
    <source>
        <dbReference type="ARBA" id="ARBA00023237"/>
    </source>
</evidence>
<gene>
    <name evidence="17" type="ORF">HELGO_WM13259</name>
</gene>
<dbReference type="PROSITE" id="PS51257">
    <property type="entry name" value="PROKAR_LIPOPROTEIN"/>
    <property type="match status" value="1"/>
</dbReference>
<dbReference type="Pfam" id="PF02563">
    <property type="entry name" value="Poly_export"/>
    <property type="match status" value="1"/>
</dbReference>
<keyword evidence="3" id="KW-0813">Transport</keyword>
<sequence>MKYYILLILILTFTGCSSKDDYVLFNKQHENKKEITTKLNNVAFEYKILPHDRISIIVYKHPELSSTTIGNGQFERGILVNSKGYLRLPLIKKIRIAGLSQTEAEEAISEAYSVYLKHPDIQIEVINKRAYVIGEVATPGEVPLLNERLTLLQLIAKAGDMTTSADRSSILILKNGSRSKVNTKVVDLTDANSIITANLMIEPNDIVYVMPNSMKAFNTRVEEISPVFQVISNILQPFVNIKFLTDN</sequence>
<keyword evidence="10" id="KW-0626">Porin</keyword>
<evidence type="ECO:0000256" key="9">
    <source>
        <dbReference type="ARBA" id="ARBA00023065"/>
    </source>
</evidence>
<dbReference type="GO" id="GO:0015159">
    <property type="term" value="F:polysaccharide transmembrane transporter activity"/>
    <property type="evidence" value="ECO:0007669"/>
    <property type="project" value="InterPro"/>
</dbReference>
<evidence type="ECO:0000256" key="4">
    <source>
        <dbReference type="ARBA" id="ARBA00022452"/>
    </source>
</evidence>
<keyword evidence="13" id="KW-0998">Cell outer membrane</keyword>
<evidence type="ECO:0000256" key="3">
    <source>
        <dbReference type="ARBA" id="ARBA00022448"/>
    </source>
</evidence>
<protein>
    <submittedName>
        <fullName evidence="17">Polysaccharide export outer membrane protein</fullName>
    </submittedName>
</protein>
<dbReference type="AlphaFoldDB" id="A0A6S6SYP5"/>
<dbReference type="EMBL" id="CACVAU010000026">
    <property type="protein sequence ID" value="CAA6807664.1"/>
    <property type="molecule type" value="Genomic_DNA"/>
</dbReference>
<evidence type="ECO:0000256" key="5">
    <source>
        <dbReference type="ARBA" id="ARBA00022597"/>
    </source>
</evidence>
<keyword evidence="7" id="KW-0732">Signal</keyword>
<organism evidence="17">
    <name type="scientific">uncultured Sulfurovum sp</name>
    <dbReference type="NCBI Taxonomy" id="269237"/>
    <lineage>
        <taxon>Bacteria</taxon>
        <taxon>Pseudomonadati</taxon>
        <taxon>Campylobacterota</taxon>
        <taxon>Epsilonproteobacteria</taxon>
        <taxon>Campylobacterales</taxon>
        <taxon>Sulfurovaceae</taxon>
        <taxon>Sulfurovum</taxon>
        <taxon>environmental samples</taxon>
    </lineage>
</organism>
<keyword evidence="8" id="KW-0625">Polysaccharide transport</keyword>
<dbReference type="PANTHER" id="PTHR33619">
    <property type="entry name" value="POLYSACCHARIDE EXPORT PROTEIN GFCE-RELATED"/>
    <property type="match status" value="1"/>
</dbReference>
<dbReference type="Pfam" id="PF22461">
    <property type="entry name" value="SLBB_2"/>
    <property type="match status" value="1"/>
</dbReference>
<evidence type="ECO:0000256" key="1">
    <source>
        <dbReference type="ARBA" id="ARBA00004571"/>
    </source>
</evidence>
<feature type="domain" description="SLBB" evidence="16">
    <location>
        <begin position="128"/>
        <end position="209"/>
    </location>
</feature>
<keyword evidence="9" id="KW-0406">Ion transport</keyword>
<dbReference type="GO" id="GO:0009279">
    <property type="term" value="C:cell outer membrane"/>
    <property type="evidence" value="ECO:0007669"/>
    <property type="project" value="UniProtKB-SubCell"/>
</dbReference>
<proteinExistence type="inferred from homology"/>
<evidence type="ECO:0000256" key="11">
    <source>
        <dbReference type="ARBA" id="ARBA00023136"/>
    </source>
</evidence>
<evidence type="ECO:0000259" key="15">
    <source>
        <dbReference type="Pfam" id="PF02563"/>
    </source>
</evidence>
<keyword evidence="6" id="KW-0812">Transmembrane</keyword>
<evidence type="ECO:0000256" key="14">
    <source>
        <dbReference type="ARBA" id="ARBA00023288"/>
    </source>
</evidence>
<keyword evidence="5" id="KW-0762">Sugar transport</keyword>
<dbReference type="GO" id="GO:0015288">
    <property type="term" value="F:porin activity"/>
    <property type="evidence" value="ECO:0007669"/>
    <property type="project" value="UniProtKB-KW"/>
</dbReference>
<accession>A0A6S6SYP5</accession>
<feature type="domain" description="Polysaccharide export protein N-terminal" evidence="15">
    <location>
        <begin position="43"/>
        <end position="125"/>
    </location>
</feature>
<dbReference type="GO" id="GO:0006811">
    <property type="term" value="P:monoatomic ion transport"/>
    <property type="evidence" value="ECO:0007669"/>
    <property type="project" value="UniProtKB-KW"/>
</dbReference>
<keyword evidence="11" id="KW-0472">Membrane</keyword>
<evidence type="ECO:0000259" key="16">
    <source>
        <dbReference type="Pfam" id="PF22461"/>
    </source>
</evidence>
<comment type="similarity">
    <text evidence="2">Belongs to the BexD/CtrA/VexA family.</text>
</comment>
<dbReference type="Gene3D" id="3.10.560.10">
    <property type="entry name" value="Outer membrane lipoprotein wza domain like"/>
    <property type="match status" value="1"/>
</dbReference>
<dbReference type="GO" id="GO:0046930">
    <property type="term" value="C:pore complex"/>
    <property type="evidence" value="ECO:0007669"/>
    <property type="project" value="UniProtKB-KW"/>
</dbReference>
<evidence type="ECO:0000256" key="8">
    <source>
        <dbReference type="ARBA" id="ARBA00023047"/>
    </source>
</evidence>
<evidence type="ECO:0000313" key="17">
    <source>
        <dbReference type="EMBL" id="CAA6807664.1"/>
    </source>
</evidence>
<dbReference type="InterPro" id="IPR003715">
    <property type="entry name" value="Poly_export_N"/>
</dbReference>
<evidence type="ECO:0000256" key="7">
    <source>
        <dbReference type="ARBA" id="ARBA00022729"/>
    </source>
</evidence>
<dbReference type="InterPro" id="IPR054765">
    <property type="entry name" value="SLBB_dom"/>
</dbReference>
<evidence type="ECO:0000256" key="2">
    <source>
        <dbReference type="ARBA" id="ARBA00009450"/>
    </source>
</evidence>
<name>A0A6S6SYP5_9BACT</name>
<keyword evidence="12" id="KW-0564">Palmitate</keyword>
<keyword evidence="14" id="KW-0449">Lipoprotein</keyword>
<reference evidence="17" key="1">
    <citation type="submission" date="2020-01" db="EMBL/GenBank/DDBJ databases">
        <authorList>
            <person name="Meier V. D."/>
            <person name="Meier V D."/>
        </authorList>
    </citation>
    <scope>NUCLEOTIDE SEQUENCE</scope>
    <source>
        <strain evidence="17">HLG_WM_MAG_05</strain>
    </source>
</reference>
<evidence type="ECO:0000256" key="12">
    <source>
        <dbReference type="ARBA" id="ARBA00023139"/>
    </source>
</evidence>
<dbReference type="InterPro" id="IPR049712">
    <property type="entry name" value="Poly_export"/>
</dbReference>